<protein>
    <recommendedName>
        <fullName evidence="1">protein-ribulosamine 3-kinase</fullName>
        <ecNumber evidence="1">2.7.1.172</ecNumber>
    </recommendedName>
</protein>
<keyword evidence="4" id="KW-1185">Reference proteome</keyword>
<evidence type="ECO:0000313" key="4">
    <source>
        <dbReference type="Proteomes" id="UP000267821"/>
    </source>
</evidence>
<comment type="catalytic activity">
    <reaction evidence="2">
        <text>N(6)-D-ribulosyl-L-lysyl-[protein] + ATP = N(6)-(3-O-phospho-D-ribulosyl)-L-lysyl-[protein] + ADP + H(+)</text>
        <dbReference type="Rhea" id="RHEA:48432"/>
        <dbReference type="Rhea" id="RHEA-COMP:12103"/>
        <dbReference type="Rhea" id="RHEA-COMP:12104"/>
        <dbReference type="ChEBI" id="CHEBI:15378"/>
        <dbReference type="ChEBI" id="CHEBI:30616"/>
        <dbReference type="ChEBI" id="CHEBI:90418"/>
        <dbReference type="ChEBI" id="CHEBI:90420"/>
        <dbReference type="ChEBI" id="CHEBI:456216"/>
        <dbReference type="EC" id="2.7.1.172"/>
    </reaction>
    <physiologicalReaction direction="left-to-right" evidence="2">
        <dbReference type="Rhea" id="RHEA:48433"/>
    </physiologicalReaction>
</comment>
<name>A0A3N4LUM0_9PEZI</name>
<dbReference type="EMBL" id="ML121534">
    <property type="protein sequence ID" value="RPB26596.1"/>
    <property type="molecule type" value="Genomic_DNA"/>
</dbReference>
<sequence>MLIDQLTELDPAVQNVLPPGTQLISIKNHGHSLWSFTFKVETIGPGCKPANYFLKYCLGFRGKLMVEGEFEGTKAIYAVSPDFCPRPIAAGKLSDPRFEDTYFYICEFVEMTGETPPFDSWTFCSKVVNLHKNGKSPTGMYGFHITTCNGWVPQLNNWEESWTTFFRKGFIHVFDMDRANCLHPRPDGMDDHLDVFLNVVIPRLLLPLETGGNNIQPSLVHGDLWFGNTATTAEGPIIFDGAVFYAHSEYELGNWRPSWNINAHFRDCEVHFPKSQPEEEFDDRNRLYSMRFNLHASILFPDKPQHRQRVAEDMAYLVNKYGKEKVNYP</sequence>
<accession>A0A3N4LUM0</accession>
<dbReference type="InterPro" id="IPR011009">
    <property type="entry name" value="Kinase-like_dom_sf"/>
</dbReference>
<dbReference type="SUPFAM" id="SSF56112">
    <property type="entry name" value="Protein kinase-like (PK-like)"/>
    <property type="match status" value="1"/>
</dbReference>
<evidence type="ECO:0000313" key="3">
    <source>
        <dbReference type="EMBL" id="RPB26596.1"/>
    </source>
</evidence>
<dbReference type="Pfam" id="PF03881">
    <property type="entry name" value="Fructosamin_kin"/>
    <property type="match status" value="1"/>
</dbReference>
<dbReference type="OrthoDB" id="5772781at2759"/>
<evidence type="ECO:0000256" key="2">
    <source>
        <dbReference type="ARBA" id="ARBA00048655"/>
    </source>
</evidence>
<dbReference type="AlphaFoldDB" id="A0A3N4LUM0"/>
<reference evidence="3 4" key="1">
    <citation type="journal article" date="2018" name="Nat. Ecol. Evol.">
        <title>Pezizomycetes genomes reveal the molecular basis of ectomycorrhizal truffle lifestyle.</title>
        <authorList>
            <person name="Murat C."/>
            <person name="Payen T."/>
            <person name="Noel B."/>
            <person name="Kuo A."/>
            <person name="Morin E."/>
            <person name="Chen J."/>
            <person name="Kohler A."/>
            <person name="Krizsan K."/>
            <person name="Balestrini R."/>
            <person name="Da Silva C."/>
            <person name="Montanini B."/>
            <person name="Hainaut M."/>
            <person name="Levati E."/>
            <person name="Barry K.W."/>
            <person name="Belfiori B."/>
            <person name="Cichocki N."/>
            <person name="Clum A."/>
            <person name="Dockter R.B."/>
            <person name="Fauchery L."/>
            <person name="Guy J."/>
            <person name="Iotti M."/>
            <person name="Le Tacon F."/>
            <person name="Lindquist E.A."/>
            <person name="Lipzen A."/>
            <person name="Malagnac F."/>
            <person name="Mello A."/>
            <person name="Molinier V."/>
            <person name="Miyauchi S."/>
            <person name="Poulain J."/>
            <person name="Riccioni C."/>
            <person name="Rubini A."/>
            <person name="Sitrit Y."/>
            <person name="Splivallo R."/>
            <person name="Traeger S."/>
            <person name="Wang M."/>
            <person name="Zifcakova L."/>
            <person name="Wipf D."/>
            <person name="Zambonelli A."/>
            <person name="Paolocci F."/>
            <person name="Nowrousian M."/>
            <person name="Ottonello S."/>
            <person name="Baldrian P."/>
            <person name="Spatafora J.W."/>
            <person name="Henrissat B."/>
            <person name="Nagy L.G."/>
            <person name="Aury J.M."/>
            <person name="Wincker P."/>
            <person name="Grigoriev I.V."/>
            <person name="Bonfante P."/>
            <person name="Martin F.M."/>
        </authorList>
    </citation>
    <scope>NUCLEOTIDE SEQUENCE [LARGE SCALE GENOMIC DNA]</scope>
    <source>
        <strain evidence="3 4">ATCC MYA-4762</strain>
    </source>
</reference>
<gene>
    <name evidence="3" type="ORF">L211DRAFT_820951</name>
</gene>
<dbReference type="Gene3D" id="3.90.1200.10">
    <property type="match status" value="1"/>
</dbReference>
<dbReference type="InParanoid" id="A0A3N4LUM0"/>
<dbReference type="PANTHER" id="PTHR12149">
    <property type="entry name" value="FRUCTOSAMINE 3 KINASE-RELATED PROTEIN"/>
    <property type="match status" value="1"/>
</dbReference>
<dbReference type="PANTHER" id="PTHR12149:SF8">
    <property type="entry name" value="PROTEIN-RIBULOSAMINE 3-KINASE"/>
    <property type="match status" value="1"/>
</dbReference>
<organism evidence="3 4">
    <name type="scientific">Terfezia boudieri ATCC MYA-4762</name>
    <dbReference type="NCBI Taxonomy" id="1051890"/>
    <lineage>
        <taxon>Eukaryota</taxon>
        <taxon>Fungi</taxon>
        <taxon>Dikarya</taxon>
        <taxon>Ascomycota</taxon>
        <taxon>Pezizomycotina</taxon>
        <taxon>Pezizomycetes</taxon>
        <taxon>Pezizales</taxon>
        <taxon>Pezizaceae</taxon>
        <taxon>Terfezia</taxon>
    </lineage>
</organism>
<proteinExistence type="predicted"/>
<evidence type="ECO:0000256" key="1">
    <source>
        <dbReference type="ARBA" id="ARBA00011961"/>
    </source>
</evidence>
<dbReference type="InterPro" id="IPR016477">
    <property type="entry name" value="Fructo-/Ketosamine-3-kinase"/>
</dbReference>
<dbReference type="GO" id="GO:0102193">
    <property type="term" value="F:protein-ribulosamine 3-kinase activity"/>
    <property type="evidence" value="ECO:0007669"/>
    <property type="project" value="UniProtKB-EC"/>
</dbReference>
<dbReference type="Proteomes" id="UP000267821">
    <property type="component" value="Unassembled WGS sequence"/>
</dbReference>
<dbReference type="EC" id="2.7.1.172" evidence="1"/>